<dbReference type="InterPro" id="IPR000731">
    <property type="entry name" value="SSD"/>
</dbReference>
<dbReference type="NCBIfam" id="TIGR00915">
    <property type="entry name" value="2A0602"/>
    <property type="match status" value="1"/>
</dbReference>
<keyword evidence="3 9" id="KW-0813">Transport</keyword>
<dbReference type="RefSeq" id="WP_136167872.1">
    <property type="nucleotide sequence ID" value="NZ_KZ819089.1"/>
</dbReference>
<dbReference type="InterPro" id="IPR001036">
    <property type="entry name" value="Acrflvin-R"/>
</dbReference>
<feature type="transmembrane region" description="Helical" evidence="9">
    <location>
        <begin position="393"/>
        <end position="415"/>
    </location>
</feature>
<dbReference type="SUPFAM" id="SSF82866">
    <property type="entry name" value="Multidrug efflux transporter AcrB transmembrane domain"/>
    <property type="match status" value="2"/>
</dbReference>
<comment type="similarity">
    <text evidence="2 9">Belongs to the resistance-nodulation-cell division (RND) (TC 2.A.6) family.</text>
</comment>
<evidence type="ECO:0000259" key="11">
    <source>
        <dbReference type="PROSITE" id="PS50156"/>
    </source>
</evidence>
<evidence type="ECO:0000256" key="1">
    <source>
        <dbReference type="ARBA" id="ARBA00004429"/>
    </source>
</evidence>
<comment type="caution">
    <text evidence="12">The sequence shown here is derived from an EMBL/GenBank/DDBJ whole genome shotgun (WGS) entry which is preliminary data.</text>
</comment>
<dbReference type="PROSITE" id="PS50156">
    <property type="entry name" value="SSD"/>
    <property type="match status" value="1"/>
</dbReference>
<evidence type="ECO:0000256" key="2">
    <source>
        <dbReference type="ARBA" id="ARBA00010942"/>
    </source>
</evidence>
<evidence type="ECO:0000256" key="9">
    <source>
        <dbReference type="RuleBase" id="RU364070"/>
    </source>
</evidence>
<feature type="transmembrane region" description="Helical" evidence="9">
    <location>
        <begin position="892"/>
        <end position="912"/>
    </location>
</feature>
<feature type="transmembrane region" description="Helical" evidence="9">
    <location>
        <begin position="964"/>
        <end position="983"/>
    </location>
</feature>
<dbReference type="Gene3D" id="3.30.70.1430">
    <property type="entry name" value="Multidrug efflux transporter AcrB pore domain"/>
    <property type="match status" value="2"/>
</dbReference>
<dbReference type="InterPro" id="IPR027463">
    <property type="entry name" value="AcrB_DN_DC_subdom"/>
</dbReference>
<comment type="caution">
    <text evidence="9">Lacks conserved residue(s) required for the propagation of feature annotation.</text>
</comment>
<feature type="transmembrane region" description="Helical" evidence="9">
    <location>
        <begin position="367"/>
        <end position="387"/>
    </location>
</feature>
<dbReference type="PRINTS" id="PR00702">
    <property type="entry name" value="ACRIFLAVINRP"/>
</dbReference>
<dbReference type="Pfam" id="PF00873">
    <property type="entry name" value="ACR_tran"/>
    <property type="match status" value="1"/>
</dbReference>
<name>A0A2U1TR63_9GAMM</name>
<organism evidence="12 13">
    <name type="scientific">Brenneria corticis</name>
    <dbReference type="NCBI Taxonomy" id="2173106"/>
    <lineage>
        <taxon>Bacteria</taxon>
        <taxon>Pseudomonadati</taxon>
        <taxon>Pseudomonadota</taxon>
        <taxon>Gammaproteobacteria</taxon>
        <taxon>Enterobacterales</taxon>
        <taxon>Pectobacteriaceae</taxon>
        <taxon>Brenneria</taxon>
    </lineage>
</organism>
<dbReference type="AlphaFoldDB" id="A0A2U1TR63"/>
<evidence type="ECO:0000256" key="5">
    <source>
        <dbReference type="ARBA" id="ARBA00022519"/>
    </source>
</evidence>
<feature type="transmembrane region" description="Helical" evidence="9">
    <location>
        <begin position="995"/>
        <end position="1021"/>
    </location>
</feature>
<feature type="transmembrane region" description="Helical" evidence="9">
    <location>
        <begin position="535"/>
        <end position="556"/>
    </location>
</feature>
<keyword evidence="13" id="KW-1185">Reference proteome</keyword>
<keyword evidence="5 9" id="KW-0997">Cell inner membrane</keyword>
<dbReference type="Gene3D" id="3.30.70.1440">
    <property type="entry name" value="Multidrug efflux transporter AcrB pore domain"/>
    <property type="match status" value="1"/>
</dbReference>
<dbReference type="PANTHER" id="PTHR32063:SF76">
    <property type="entry name" value="EFFLUX PUMP MEMBRANE TRANSPORTER"/>
    <property type="match status" value="1"/>
</dbReference>
<dbReference type="PROSITE" id="PS51257">
    <property type="entry name" value="PROKAR_LIPOPROTEIN"/>
    <property type="match status" value="1"/>
</dbReference>
<sequence>MLHFFIRRPKFAMVLALIIVIAGCLALRLIPVEQFPDITPPVVRVSAFYPGANAGDVAQAVGGPIERQINGVSHMLYMESNSSNNGRYDLSITFANGTSADMAVVEIQNRLSQVTAQLPPEVNAQGITVRKRASNILMGISLTSPKRSHDMLALSQFARQRVRDALARIDGVGDVDVLGARDYSMRVWLKPQRMEALHISTDDIITALRQQNVQAAAGQLGASPTPATQLQTLTLSGQGRLDSPAAFSRIVLRSNAHGGMVRLGDVADVALGAENYQINASVNNTSGVLLMVYPAPGANALRLVTAIKRELARLSADFPEDIRYQVKFDASESVQSAIKEINQSLALTLLVVLLVVYLFMQRIRATLIVALAIPVSLLGTVAVLYLMGYSLNMLSLFAMVLALNIVVDDAIVVVESVERLMSDSPGKTALQATREAVTQIAGPVIATTLVLLAVFVPITMMSGISGELYRQFALTLCAAMIISSITALTLTPALSALLVRRHATPVTGGFARFNRGVEALRDGYVRVVGYISRHAWIGIAGVVGAAAIVWGCYRMLPTAFLPQEDQGYVFINAQLPDGASLMRTDQVMDQMYQQLAANPAVEDVIKISGFSLISGTNASNTGFAIVMLKPWRERPSVDELLPAMQQQLARIPSAMLMVIAPPPISGLGNAAGFDLRLQALSGQSPRQLARISHAIIMAANQQPALQRVFTTFSANSPELKLVIDRQRAAMLQVPIERVFATLQTAFGGTLAGDFTQDNRLYRVQVQNEMNYRQRSEQIHHLSVRSNSGALVNLSQLVTMEPTLGTPFLTAYNLFPSVSVNGSGAENVRSGETMRVMEQVLRDHLPPGYGYSWSGLSLQERQNSGQILYLCLAAMLFAYLFLVAQYESWSMPAAVLLSVVFALAGAVIGLQLTGLTNNIYAQIGLMLLIGLAAKNAILIVEFAAKRRAAGENLMQSALSGARRRFRAVIMTAVSFIIGVIPLMLAGGASEQSRQTIGVTLFAGMLAATTLGLLFIPALYLHIQTLREKCHRRFSGENPHKNKKDKDENAPSHR</sequence>
<gene>
    <name evidence="12" type="ORF">DDT56_18450</name>
</gene>
<accession>A0A2U1TR63</accession>
<feature type="transmembrane region" description="Helical" evidence="9">
    <location>
        <begin position="472"/>
        <end position="499"/>
    </location>
</feature>
<reference evidence="12 13" key="1">
    <citation type="submission" date="2018-04" db="EMBL/GenBank/DDBJ databases">
        <title>Brenneria corticis sp.nov.</title>
        <authorList>
            <person name="Li Y."/>
        </authorList>
    </citation>
    <scope>NUCLEOTIDE SEQUENCE [LARGE SCALE GENOMIC DNA]</scope>
    <source>
        <strain evidence="12 13">CFCC 11842</strain>
    </source>
</reference>
<keyword evidence="8 9" id="KW-0472">Membrane</keyword>
<feature type="region of interest" description="Disordered" evidence="10">
    <location>
        <begin position="1032"/>
        <end position="1052"/>
    </location>
</feature>
<keyword evidence="4" id="KW-1003">Cell membrane</keyword>
<dbReference type="Gene3D" id="3.30.70.1320">
    <property type="entry name" value="Multidrug efflux transporter AcrB pore domain like"/>
    <property type="match status" value="1"/>
</dbReference>
<dbReference type="Gene3D" id="1.20.1640.10">
    <property type="entry name" value="Multidrug efflux transporter AcrB transmembrane domain"/>
    <property type="match status" value="2"/>
</dbReference>
<evidence type="ECO:0000256" key="4">
    <source>
        <dbReference type="ARBA" id="ARBA00022475"/>
    </source>
</evidence>
<feature type="transmembrane region" description="Helical" evidence="9">
    <location>
        <begin position="341"/>
        <end position="360"/>
    </location>
</feature>
<feature type="transmembrane region" description="Helical" evidence="9">
    <location>
        <begin position="866"/>
        <end position="885"/>
    </location>
</feature>
<feature type="transmembrane region" description="Helical" evidence="9">
    <location>
        <begin position="918"/>
        <end position="943"/>
    </location>
</feature>
<dbReference type="PANTHER" id="PTHR32063">
    <property type="match status" value="1"/>
</dbReference>
<evidence type="ECO:0000256" key="6">
    <source>
        <dbReference type="ARBA" id="ARBA00022692"/>
    </source>
</evidence>
<dbReference type="SUPFAM" id="SSF82714">
    <property type="entry name" value="Multidrug efflux transporter AcrB TolC docking domain, DN and DC subdomains"/>
    <property type="match status" value="2"/>
</dbReference>
<dbReference type="GO" id="GO:0005886">
    <property type="term" value="C:plasma membrane"/>
    <property type="evidence" value="ECO:0007669"/>
    <property type="project" value="UniProtKB-SubCell"/>
</dbReference>
<evidence type="ECO:0000313" key="12">
    <source>
        <dbReference type="EMBL" id="PWC11887.1"/>
    </source>
</evidence>
<keyword evidence="7 9" id="KW-1133">Transmembrane helix</keyword>
<dbReference type="FunFam" id="1.20.1640.10:FF:000001">
    <property type="entry name" value="Efflux pump membrane transporter"/>
    <property type="match status" value="1"/>
</dbReference>
<proteinExistence type="inferred from homology"/>
<comment type="subcellular location">
    <subcellularLocation>
        <location evidence="1 9">Cell inner membrane</location>
        <topology evidence="1 9">Multi-pass membrane protein</topology>
    </subcellularLocation>
</comment>
<evidence type="ECO:0000313" key="13">
    <source>
        <dbReference type="Proteomes" id="UP000296159"/>
    </source>
</evidence>
<feature type="domain" description="SSD" evidence="11">
    <location>
        <begin position="371"/>
        <end position="497"/>
    </location>
</feature>
<evidence type="ECO:0000256" key="8">
    <source>
        <dbReference type="ARBA" id="ARBA00023136"/>
    </source>
</evidence>
<dbReference type="EMBL" id="QDKH01000025">
    <property type="protein sequence ID" value="PWC11887.1"/>
    <property type="molecule type" value="Genomic_DNA"/>
</dbReference>
<dbReference type="GO" id="GO:0009636">
    <property type="term" value="P:response to toxic substance"/>
    <property type="evidence" value="ECO:0007669"/>
    <property type="project" value="UniProtKB-ARBA"/>
</dbReference>
<dbReference type="InterPro" id="IPR004764">
    <property type="entry name" value="MdtF-like"/>
</dbReference>
<protein>
    <recommendedName>
        <fullName evidence="9">Efflux pump membrane transporter</fullName>
    </recommendedName>
</protein>
<dbReference type="GO" id="GO:0015562">
    <property type="term" value="F:efflux transmembrane transporter activity"/>
    <property type="evidence" value="ECO:0007669"/>
    <property type="project" value="InterPro"/>
</dbReference>
<dbReference type="Gene3D" id="3.30.2090.10">
    <property type="entry name" value="Multidrug efflux transporter AcrB TolC docking domain, DN and DC subdomains"/>
    <property type="match status" value="2"/>
</dbReference>
<keyword evidence="6 9" id="KW-0812">Transmembrane</keyword>
<dbReference type="SUPFAM" id="SSF82693">
    <property type="entry name" value="Multidrug efflux transporter AcrB pore domain, PN1, PN2, PC1 and PC2 subdomains"/>
    <property type="match status" value="4"/>
</dbReference>
<evidence type="ECO:0000256" key="3">
    <source>
        <dbReference type="ARBA" id="ARBA00022448"/>
    </source>
</evidence>
<evidence type="ECO:0000256" key="7">
    <source>
        <dbReference type="ARBA" id="ARBA00022989"/>
    </source>
</evidence>
<dbReference type="GO" id="GO:0042910">
    <property type="term" value="F:xenobiotic transmembrane transporter activity"/>
    <property type="evidence" value="ECO:0007669"/>
    <property type="project" value="TreeGrafter"/>
</dbReference>
<feature type="transmembrane region" description="Helical" evidence="9">
    <location>
        <begin position="436"/>
        <end position="460"/>
    </location>
</feature>
<dbReference type="Proteomes" id="UP000296159">
    <property type="component" value="Unassembled WGS sequence"/>
</dbReference>
<evidence type="ECO:0000256" key="10">
    <source>
        <dbReference type="SAM" id="MobiDB-lite"/>
    </source>
</evidence>
<dbReference type="FunFam" id="3.30.70.1430:FF:000001">
    <property type="entry name" value="Efflux pump membrane transporter"/>
    <property type="match status" value="1"/>
</dbReference>